<dbReference type="PANTHER" id="PTHR16469:SF27">
    <property type="entry name" value="UBIQUITIN-ASSOCIATED AND SH3 DOMAIN-CONTAINING BA-RELATED"/>
    <property type="match status" value="1"/>
</dbReference>
<feature type="region of interest" description="Disordered" evidence="1">
    <location>
        <begin position="69"/>
        <end position="109"/>
    </location>
</feature>
<dbReference type="InterPro" id="IPR051710">
    <property type="entry name" value="Phosphatase_SH3-domain"/>
</dbReference>
<feature type="compositionally biased region" description="Low complexity" evidence="1">
    <location>
        <begin position="672"/>
        <end position="682"/>
    </location>
</feature>
<feature type="compositionally biased region" description="Basic and acidic residues" evidence="1">
    <location>
        <begin position="645"/>
        <end position="660"/>
    </location>
</feature>
<feature type="region of interest" description="Disordered" evidence="1">
    <location>
        <begin position="418"/>
        <end position="484"/>
    </location>
</feature>
<feature type="compositionally biased region" description="Gly residues" evidence="1">
    <location>
        <begin position="698"/>
        <end position="717"/>
    </location>
</feature>
<evidence type="ECO:0008006" key="4">
    <source>
        <dbReference type="Google" id="ProtNLM"/>
    </source>
</evidence>
<dbReference type="Gene3D" id="3.40.50.1240">
    <property type="entry name" value="Phosphoglycerate mutase-like"/>
    <property type="match status" value="1"/>
</dbReference>
<organism evidence="2 3">
    <name type="scientific">Orbilia oligospora</name>
    <name type="common">Nematode-trapping fungus</name>
    <name type="synonym">Arthrobotrys oligospora</name>
    <dbReference type="NCBI Taxonomy" id="2813651"/>
    <lineage>
        <taxon>Eukaryota</taxon>
        <taxon>Fungi</taxon>
        <taxon>Dikarya</taxon>
        <taxon>Ascomycota</taxon>
        <taxon>Pezizomycotina</taxon>
        <taxon>Orbiliomycetes</taxon>
        <taxon>Orbiliales</taxon>
        <taxon>Orbiliaceae</taxon>
        <taxon>Orbilia</taxon>
    </lineage>
</organism>
<dbReference type="EMBL" id="JAABOE010000007">
    <property type="protein sequence ID" value="KAF3189810.1"/>
    <property type="molecule type" value="Genomic_DNA"/>
</dbReference>
<dbReference type="Proteomes" id="UP000479691">
    <property type="component" value="Unassembled WGS sequence"/>
</dbReference>
<feature type="compositionally biased region" description="Low complexity" evidence="1">
    <location>
        <begin position="418"/>
        <end position="432"/>
    </location>
</feature>
<dbReference type="SUPFAM" id="SSF53254">
    <property type="entry name" value="Phosphoglycerate mutase-like"/>
    <property type="match status" value="1"/>
</dbReference>
<comment type="caution">
    <text evidence="2">The sequence shown here is derived from an EMBL/GenBank/DDBJ whole genome shotgun (WGS) entry which is preliminary data.</text>
</comment>
<evidence type="ECO:0000313" key="3">
    <source>
        <dbReference type="Proteomes" id="UP000479691"/>
    </source>
</evidence>
<evidence type="ECO:0000313" key="2">
    <source>
        <dbReference type="EMBL" id="KAF3189810.1"/>
    </source>
</evidence>
<feature type="region of interest" description="Disordered" evidence="1">
    <location>
        <begin position="622"/>
        <end position="744"/>
    </location>
</feature>
<dbReference type="AlphaFoldDB" id="A0A7C8Q234"/>
<dbReference type="PANTHER" id="PTHR16469">
    <property type="entry name" value="UBIQUITIN-ASSOCIATED AND SH3 DOMAIN-CONTAINING BA-RELATED"/>
    <property type="match status" value="1"/>
</dbReference>
<dbReference type="InterPro" id="IPR029033">
    <property type="entry name" value="His_PPase_superfam"/>
</dbReference>
<accession>A0A7C8Q234</accession>
<gene>
    <name evidence="2" type="ORF">TWF788_009795</name>
</gene>
<feature type="compositionally biased region" description="Low complexity" evidence="1">
    <location>
        <begin position="458"/>
        <end position="470"/>
    </location>
</feature>
<feature type="compositionally biased region" description="Polar residues" evidence="1">
    <location>
        <begin position="733"/>
        <end position="744"/>
    </location>
</feature>
<evidence type="ECO:0000256" key="1">
    <source>
        <dbReference type="SAM" id="MobiDB-lite"/>
    </source>
</evidence>
<sequence>MSLPAQPQSLAPAQVFICRHGARLDASDPVWHLTSPTPYDPPLTYGGWTQARTLGNRIATHILSQISSEYPVSGSPAPKPAEKGSTWSAGPKETKKEAPPPTIPSISPAAASKLGNTKVIIHTSPFLRCVQTSIAVTAGMSQYFSDINVKTVTPDGSGSSTGASTGVTSKLVVHPRPMLRVDGFLSEWLCEDYFTDITPPPATDLMVGTAKIDLMRPSSASGLRKDKPIISQPSQTLISPPHHHSHHRAHSVGFVPPVATSAIGKNEPIPRGHVSHAKEFIDIDYAYDSLRYGDGGEYGEEWGRMHKRVKIGFEKIVKDYADGEIRPCLKSSSTTSFEQLAAAQNAGAKGGNAGSKSTESTEAAAAAAKDIPGSTIMIFVSHGAICNALIGAMTHKPVLMDMGIASMSMGILIPSSTTATTAPTASSGSQATDRAPVFQLPGFGGISAAEDLNDSEDPLSFSTSSSFTPYTAPPPQDASSASGIPQYDVKITASTDHLRTQAGSQVKSPPQGPKHGPSSSSTPPLRPRKPSIGGSSFSMYNTAGRLPAPLIGSAGSSAVDSSASGGGVAAGGSATGLFTGGRAMGMVFGAGNASGSGGSGHAIGVRRTASAAAATRGLWSLPPAAEMERGSSDEGAVLTDEESGEEKKADEEVGKKEPKGADGAAGAGAGGSASASGSSTGSKVERKGSMASTSNGGMRVGGMGGGGASSKPGGGKPGLWSSGANADRRRRWTVTNQNDEAGAQ</sequence>
<protein>
    <recommendedName>
        <fullName evidence="4">Phosphoglycerate mutase family protein</fullName>
    </recommendedName>
</protein>
<name>A0A7C8Q234_ORBOL</name>
<proteinExistence type="predicted"/>
<reference evidence="2 3" key="1">
    <citation type="submission" date="2019-06" db="EMBL/GenBank/DDBJ databases">
        <authorList>
            <person name="Palmer J.M."/>
        </authorList>
    </citation>
    <scope>NUCLEOTIDE SEQUENCE [LARGE SCALE GENOMIC DNA]</scope>
    <source>
        <strain evidence="2 3">TWF788</strain>
    </source>
</reference>
<feature type="region of interest" description="Disordered" evidence="1">
    <location>
        <begin position="499"/>
        <end position="538"/>
    </location>
</feature>